<reference evidence="3" key="1">
    <citation type="submission" date="2021-10" db="EMBL/GenBank/DDBJ databases">
        <title>Novel species in genus Arthrobacter.</title>
        <authorList>
            <person name="Liu Y."/>
        </authorList>
    </citation>
    <scope>NUCLEOTIDE SEQUENCE</scope>
    <source>
        <strain evidence="3">Zg-Y809</strain>
    </source>
</reference>
<feature type="transmembrane region" description="Helical" evidence="1">
    <location>
        <begin position="130"/>
        <end position="149"/>
    </location>
</feature>
<organism evidence="3 4">
    <name type="scientific">Arthrobacter gengyunqii</name>
    <dbReference type="NCBI Taxonomy" id="2886940"/>
    <lineage>
        <taxon>Bacteria</taxon>
        <taxon>Bacillati</taxon>
        <taxon>Actinomycetota</taxon>
        <taxon>Actinomycetes</taxon>
        <taxon>Micrococcales</taxon>
        <taxon>Micrococcaceae</taxon>
        <taxon>Arthrobacter</taxon>
    </lineage>
</organism>
<feature type="transmembrane region" description="Helical" evidence="1">
    <location>
        <begin position="12"/>
        <end position="36"/>
    </location>
</feature>
<feature type="domain" description="DUF1648" evidence="2">
    <location>
        <begin position="24"/>
        <end position="68"/>
    </location>
</feature>
<feature type="transmembrane region" description="Helical" evidence="1">
    <location>
        <begin position="90"/>
        <end position="110"/>
    </location>
</feature>
<dbReference type="AlphaFoldDB" id="A0A9X1S654"/>
<evidence type="ECO:0000256" key="1">
    <source>
        <dbReference type="SAM" id="Phobius"/>
    </source>
</evidence>
<feature type="transmembrane region" description="Helical" evidence="1">
    <location>
        <begin position="210"/>
        <end position="232"/>
    </location>
</feature>
<dbReference type="Proteomes" id="UP001139264">
    <property type="component" value="Unassembled WGS sequence"/>
</dbReference>
<comment type="caution">
    <text evidence="3">The sequence shown here is derived from an EMBL/GenBank/DDBJ whole genome shotgun (WGS) entry which is preliminary data.</text>
</comment>
<proteinExistence type="predicted"/>
<sequence length="326" mass="33480">MSADTATLARRRFLLVAVGVPAVVVVAALALQLAALPSLPNPVAINWGTDGPDGFAPPWLTVLLTAVLGAGIPALMVGSSMSGLHGNGPSYRFLGALVPAITTMFCLMLTWGQLMQAGLADARQAPGIGVPVLCSLVAALAVGAACWLVQPKQDQPTTTAAQEPLPLAAGERAVWFRETTLALPTLLLILGALTAVAAGALLAWVWAEPAVAWVLTGVTVVLAAAAATSAAFRVRVDNSGLTVTSVVGFPRFHVPLADIRDAEAVSVVPAAEFGGWGLRWVPGRFGVVVRTGPALQVNRRTGRQFVVTVDDAATGAALLQALAVRS</sequence>
<dbReference type="InterPro" id="IPR012867">
    <property type="entry name" value="DUF1648"/>
</dbReference>
<evidence type="ECO:0000313" key="3">
    <source>
        <dbReference type="EMBL" id="MCC3270190.1"/>
    </source>
</evidence>
<keyword evidence="1" id="KW-1133">Transmembrane helix</keyword>
<evidence type="ECO:0000313" key="4">
    <source>
        <dbReference type="Proteomes" id="UP001139264"/>
    </source>
</evidence>
<protein>
    <submittedName>
        <fullName evidence="3">DUF1648 domain-containing protein</fullName>
    </submittedName>
</protein>
<keyword evidence="1" id="KW-0812">Transmembrane</keyword>
<dbReference type="RefSeq" id="WP_227908458.1">
    <property type="nucleotide sequence ID" value="NZ_CP095461.1"/>
</dbReference>
<feature type="transmembrane region" description="Helical" evidence="1">
    <location>
        <begin position="56"/>
        <end position="78"/>
    </location>
</feature>
<evidence type="ECO:0000259" key="2">
    <source>
        <dbReference type="Pfam" id="PF07853"/>
    </source>
</evidence>
<dbReference type="EMBL" id="JAJFZP010000010">
    <property type="protein sequence ID" value="MCC3270190.1"/>
    <property type="molecule type" value="Genomic_DNA"/>
</dbReference>
<gene>
    <name evidence="3" type="ORF">LJ751_12630</name>
</gene>
<feature type="transmembrane region" description="Helical" evidence="1">
    <location>
        <begin position="181"/>
        <end position="204"/>
    </location>
</feature>
<accession>A0A9X1S654</accession>
<name>A0A9X1S654_9MICC</name>
<dbReference type="Pfam" id="PF07853">
    <property type="entry name" value="DUF1648"/>
    <property type="match status" value="1"/>
</dbReference>
<keyword evidence="1" id="KW-0472">Membrane</keyword>